<gene>
    <name evidence="1" type="ORF">FSCOSCO3_A010870</name>
</gene>
<dbReference type="Proteomes" id="UP001314229">
    <property type="component" value="Unassembled WGS sequence"/>
</dbReference>
<reference evidence="1 2" key="1">
    <citation type="submission" date="2024-01" db="EMBL/GenBank/DDBJ databases">
        <authorList>
            <person name="Alioto T."/>
            <person name="Alioto T."/>
            <person name="Gomez Garrido J."/>
        </authorList>
    </citation>
    <scope>NUCLEOTIDE SEQUENCE [LARGE SCALE GENOMIC DNA]</scope>
</reference>
<accession>A0AAV1QB64</accession>
<protein>
    <submittedName>
        <fullName evidence="1">Uncharacterized protein</fullName>
    </submittedName>
</protein>
<keyword evidence="2" id="KW-1185">Reference proteome</keyword>
<dbReference type="AlphaFoldDB" id="A0AAV1QB64"/>
<comment type="caution">
    <text evidence="1">The sequence shown here is derived from an EMBL/GenBank/DDBJ whole genome shotgun (WGS) entry which is preliminary data.</text>
</comment>
<evidence type="ECO:0000313" key="2">
    <source>
        <dbReference type="Proteomes" id="UP001314229"/>
    </source>
</evidence>
<evidence type="ECO:0000313" key="1">
    <source>
        <dbReference type="EMBL" id="CAK6980269.1"/>
    </source>
</evidence>
<sequence>MNVCVFADLRLLCMKKTTNAPTLQRNATGNSSRERQLRTNHSRLIYGSVNTRFPVNLPPGSSGGSVHRAGQPQDYRAFAVIHRPARSGPQLCFIL</sequence>
<name>A0AAV1QB64_SCOSC</name>
<organism evidence="1 2">
    <name type="scientific">Scomber scombrus</name>
    <name type="common">Atlantic mackerel</name>
    <name type="synonym">Scomber vernalis</name>
    <dbReference type="NCBI Taxonomy" id="13677"/>
    <lineage>
        <taxon>Eukaryota</taxon>
        <taxon>Metazoa</taxon>
        <taxon>Chordata</taxon>
        <taxon>Craniata</taxon>
        <taxon>Vertebrata</taxon>
        <taxon>Euteleostomi</taxon>
        <taxon>Actinopterygii</taxon>
        <taxon>Neopterygii</taxon>
        <taxon>Teleostei</taxon>
        <taxon>Neoteleostei</taxon>
        <taxon>Acanthomorphata</taxon>
        <taxon>Pelagiaria</taxon>
        <taxon>Scombriformes</taxon>
        <taxon>Scombridae</taxon>
        <taxon>Scomber</taxon>
    </lineage>
</organism>
<proteinExistence type="predicted"/>
<dbReference type="EMBL" id="CAWUFR010000666">
    <property type="protein sequence ID" value="CAK6980269.1"/>
    <property type="molecule type" value="Genomic_DNA"/>
</dbReference>